<dbReference type="AlphaFoldDB" id="V3ZMN9"/>
<name>V3ZMN9_LOTGI</name>
<protein>
    <recommendedName>
        <fullName evidence="3">DNA-directed DNA polymerase</fullName>
    </recommendedName>
</protein>
<evidence type="ECO:0000313" key="1">
    <source>
        <dbReference type="EMBL" id="ESO85577.1"/>
    </source>
</evidence>
<dbReference type="Proteomes" id="UP000030746">
    <property type="component" value="Unassembled WGS sequence"/>
</dbReference>
<dbReference type="RefSeq" id="XP_009063819.1">
    <property type="nucleotide sequence ID" value="XM_009065571.1"/>
</dbReference>
<keyword evidence="2" id="KW-1185">Reference proteome</keyword>
<organism evidence="1 2">
    <name type="scientific">Lottia gigantea</name>
    <name type="common">Giant owl limpet</name>
    <dbReference type="NCBI Taxonomy" id="225164"/>
    <lineage>
        <taxon>Eukaryota</taxon>
        <taxon>Metazoa</taxon>
        <taxon>Spiralia</taxon>
        <taxon>Lophotrochozoa</taxon>
        <taxon>Mollusca</taxon>
        <taxon>Gastropoda</taxon>
        <taxon>Patellogastropoda</taxon>
        <taxon>Lottioidea</taxon>
        <taxon>Lottiidae</taxon>
        <taxon>Lottia</taxon>
    </lineage>
</organism>
<dbReference type="HOGENOM" id="CLU_427178_0_0_1"/>
<reference evidence="1 2" key="1">
    <citation type="journal article" date="2013" name="Nature">
        <title>Insights into bilaterian evolution from three spiralian genomes.</title>
        <authorList>
            <person name="Simakov O."/>
            <person name="Marletaz F."/>
            <person name="Cho S.J."/>
            <person name="Edsinger-Gonzales E."/>
            <person name="Havlak P."/>
            <person name="Hellsten U."/>
            <person name="Kuo D.H."/>
            <person name="Larsson T."/>
            <person name="Lv J."/>
            <person name="Arendt D."/>
            <person name="Savage R."/>
            <person name="Osoegawa K."/>
            <person name="de Jong P."/>
            <person name="Grimwood J."/>
            <person name="Chapman J.A."/>
            <person name="Shapiro H."/>
            <person name="Aerts A."/>
            <person name="Otillar R.P."/>
            <person name="Terry A.Y."/>
            <person name="Boore J.L."/>
            <person name="Grigoriev I.V."/>
            <person name="Lindberg D.R."/>
            <person name="Seaver E.C."/>
            <person name="Weisblat D.A."/>
            <person name="Putnam N.H."/>
            <person name="Rokhsar D.S."/>
        </authorList>
    </citation>
    <scope>NUCLEOTIDE SEQUENCE [LARGE SCALE GENOMIC DNA]</scope>
</reference>
<evidence type="ECO:0000313" key="2">
    <source>
        <dbReference type="Proteomes" id="UP000030746"/>
    </source>
</evidence>
<dbReference type="EMBL" id="KB203274">
    <property type="protein sequence ID" value="ESO85577.1"/>
    <property type="molecule type" value="Genomic_DNA"/>
</dbReference>
<dbReference type="GeneID" id="20236559"/>
<dbReference type="KEGG" id="lgi:LOTGIDRAFT_155065"/>
<dbReference type="CTD" id="20236559"/>
<sequence length="641" mass="76199">MSGKYIDRFGMLIIPDKEEDYLSFGDFDMILETESPPSTLNTYFVNNSYSFEYTSSTDLFTSIDIHKSQQDKEFIIFSSIIERNDRLEVGGKIILRRNNFKEIKRSKKGSGVTLLKKINEYSGVNCYIPSDGYCFVKCKNRFKRRLHERISRFHKQFFKIKQKFMTTARICEFNKKFNTYFQIYMPKHRHFQPKKVSEELDWVFYLHKSHFCLRINNKTLGITEIEDNYDENVWRTSRDDNAVTQVSPLKLNVFPTIHDDCLYAWNCETYSEKETNKAIPYSCTLINLEKLRKMLDRIKHNFPDLNPTDSVPEEFYNKLRNIVEIFNISNNLTAPLSLMGWYYLYHYHKEMVEEEWYETTRMVPKHTEKENVEKVYSHTHPFIRYFIRQSIKGGRVSANLKSFETNKMDEICNVLNEYTETPSGNIIDLFKEYSKSKKDKTEVHSRLKKIKCTKLMVFDANGLYASAMSDLDSEYTRTESGRPFLQEGNKEFVKLFNEQKFRPRTAILKVWFEYPTKMFFQPIPAKDKISFTNKKEKKTFKGYSNDKIAVEDYIRLASGHDVTNEFKKPWVKSFTNGVVIPKDDDKQKKVFRSYLNLVKRKATDDEGIMYPYGDKDDLSVDENYEFDDFDYLTIQEENEEF</sequence>
<accession>V3ZMN9</accession>
<dbReference type="OrthoDB" id="10265614at2759"/>
<evidence type="ECO:0008006" key="3">
    <source>
        <dbReference type="Google" id="ProtNLM"/>
    </source>
</evidence>
<gene>
    <name evidence="1" type="ORF">LOTGIDRAFT_155065</name>
</gene>
<proteinExistence type="predicted"/>